<dbReference type="InterPro" id="IPR025110">
    <property type="entry name" value="AMP-bd_C"/>
</dbReference>
<dbReference type="GO" id="GO:0016405">
    <property type="term" value="F:CoA-ligase activity"/>
    <property type="evidence" value="ECO:0007669"/>
    <property type="project" value="TreeGrafter"/>
</dbReference>
<evidence type="ECO:0000313" key="3">
    <source>
        <dbReference type="EMBL" id="OAG37137.1"/>
    </source>
</evidence>
<dbReference type="Pfam" id="PF00501">
    <property type="entry name" value="AMP-binding"/>
    <property type="match status" value="1"/>
</dbReference>
<dbReference type="Gene3D" id="3.30.300.30">
    <property type="match status" value="1"/>
</dbReference>
<comment type="caution">
    <text evidence="3">The sequence shown here is derived from an EMBL/GenBank/DDBJ whole genome shotgun (WGS) entry which is preliminary data.</text>
</comment>
<dbReference type="Proteomes" id="UP000077002">
    <property type="component" value="Unassembled WGS sequence"/>
</dbReference>
<dbReference type="PANTHER" id="PTHR24096">
    <property type="entry name" value="LONG-CHAIN-FATTY-ACID--COA LIGASE"/>
    <property type="match status" value="1"/>
</dbReference>
<protein>
    <recommendedName>
        <fullName evidence="5">4-coumarate-CoA ligase</fullName>
    </recommendedName>
</protein>
<name>A0A177EYK3_9EURO</name>
<dbReference type="PROSITE" id="PS00455">
    <property type="entry name" value="AMP_BINDING"/>
    <property type="match status" value="1"/>
</dbReference>
<dbReference type="CDD" id="cd05911">
    <property type="entry name" value="Firefly_Luc_like"/>
    <property type="match status" value="1"/>
</dbReference>
<dbReference type="AlphaFoldDB" id="A0A177EYK3"/>
<feature type="domain" description="AMP-dependent synthetase/ligase" evidence="1">
    <location>
        <begin position="39"/>
        <end position="400"/>
    </location>
</feature>
<gene>
    <name evidence="3" type="ORF">AYO21_08672</name>
</gene>
<dbReference type="OrthoDB" id="6509636at2759"/>
<evidence type="ECO:0000259" key="2">
    <source>
        <dbReference type="Pfam" id="PF13193"/>
    </source>
</evidence>
<proteinExistence type="predicted"/>
<dbReference type="GeneID" id="34603815"/>
<evidence type="ECO:0000259" key="1">
    <source>
        <dbReference type="Pfam" id="PF00501"/>
    </source>
</evidence>
<feature type="domain" description="AMP-binding enzyme C-terminal" evidence="2">
    <location>
        <begin position="451"/>
        <end position="529"/>
    </location>
</feature>
<accession>A0A177EYK3</accession>
<evidence type="ECO:0008006" key="5">
    <source>
        <dbReference type="Google" id="ProtNLM"/>
    </source>
</evidence>
<dbReference type="SUPFAM" id="SSF56801">
    <property type="entry name" value="Acetyl-CoA synthetase-like"/>
    <property type="match status" value="1"/>
</dbReference>
<dbReference type="Gene3D" id="3.40.50.12780">
    <property type="entry name" value="N-terminal domain of ligase-like"/>
    <property type="match status" value="1"/>
</dbReference>
<keyword evidence="4" id="KW-1185">Reference proteome</keyword>
<dbReference type="InterPro" id="IPR020845">
    <property type="entry name" value="AMP-binding_CS"/>
</dbReference>
<dbReference type="InterPro" id="IPR042099">
    <property type="entry name" value="ANL_N_sf"/>
</dbReference>
<evidence type="ECO:0000313" key="4">
    <source>
        <dbReference type="Proteomes" id="UP000077002"/>
    </source>
</evidence>
<dbReference type="Pfam" id="PF13193">
    <property type="entry name" value="AMP-binding_C"/>
    <property type="match status" value="1"/>
</dbReference>
<dbReference type="InterPro" id="IPR045851">
    <property type="entry name" value="AMP-bd_C_sf"/>
</dbReference>
<sequence length="556" mass="61709">MPRESPFPALDIPKTNILSYLFPTGTNDDTVPLWISSDNETSSLSTSQLLSLVKRVAAGFSALGIKPSDVVSVFTPNHIYVPVIYLATVGFGAIFTGFNPAYTVGELVHLLRDSEAKVIFVHPRLLSTAREAASQTGRLEPRLVLFPDGPVEARTQGYRDWWSYLESPAKASSWSWDNYGPNEAESRVATINYSSGTTGLPKGVMVTHGNIIANIRQTIFIRYHLTPTKRATERWLGFLPLYHAYGQLYTILMACKLRIPVYVMESFELRKFLGAIQRFKISNLQIAPPILVMLDKRPEVQEYDLSSVREVVCGAAPIPLELQTRISQRFGFKFTIGWGMTELTCTGTSIPGGMVENTGSVGFLLPGMEAKLVDEAGYEVATGERGEILIKGPNVCLGYWRNPGATKDLFDDQGWLKTGDVAVTNSEGLFWIVDRKKELIKVNGLQVAPAELEAKLLENEHVADVGVVGINLDDNEWPMAYVVLKDKSKQTTTTPSEIASWLATQVAKHKHLRGGVSIVDQIPKLASGKIQRKVLREWARREAQQRQTSQRMLAKI</sequence>
<dbReference type="InterPro" id="IPR000873">
    <property type="entry name" value="AMP-dep_synth/lig_dom"/>
</dbReference>
<dbReference type="RefSeq" id="XP_022509089.1">
    <property type="nucleotide sequence ID" value="XM_022658615.1"/>
</dbReference>
<reference evidence="3 4" key="1">
    <citation type="submission" date="2016-03" db="EMBL/GenBank/DDBJ databases">
        <title>Draft genome sequence of the Fonsecaea monophora CBS 269.37.</title>
        <authorList>
            <person name="Bombassaro A."/>
            <person name="Vinicius W.A."/>
            <person name="De Hoog S."/>
            <person name="Sun J."/>
            <person name="Souza E.M."/>
            <person name="Raittz R.T."/>
            <person name="Costa F."/>
            <person name="Leao A.C."/>
            <person name="Tadra-Sfeir M.Z."/>
            <person name="Baura V."/>
            <person name="Balsanelli E."/>
            <person name="Pedrosa F.O."/>
            <person name="Moreno L.F."/>
            <person name="Steffens M.B."/>
            <person name="Xi L."/>
            <person name="Bocca A.L."/>
            <person name="Felipe M.S."/>
            <person name="Teixeira M."/>
            <person name="Telles Filho F.Q."/>
            <person name="Azevedo C.M."/>
            <person name="Gomes R."/>
            <person name="Vicente V.A."/>
        </authorList>
    </citation>
    <scope>NUCLEOTIDE SEQUENCE [LARGE SCALE GENOMIC DNA]</scope>
    <source>
        <strain evidence="3 4">CBS 269.37</strain>
    </source>
</reference>
<dbReference type="PANTHER" id="PTHR24096:SF194">
    <property type="entry name" value="AMP-DEPENDENT SYNTHETASE_LIGASE DOMAIN-CONTAINING PROTEIN"/>
    <property type="match status" value="1"/>
</dbReference>
<dbReference type="EMBL" id="LVKK01000077">
    <property type="protein sequence ID" value="OAG37137.1"/>
    <property type="molecule type" value="Genomic_DNA"/>
</dbReference>
<organism evidence="3 4">
    <name type="scientific">Fonsecaea monophora</name>
    <dbReference type="NCBI Taxonomy" id="254056"/>
    <lineage>
        <taxon>Eukaryota</taxon>
        <taxon>Fungi</taxon>
        <taxon>Dikarya</taxon>
        <taxon>Ascomycota</taxon>
        <taxon>Pezizomycotina</taxon>
        <taxon>Eurotiomycetes</taxon>
        <taxon>Chaetothyriomycetidae</taxon>
        <taxon>Chaetothyriales</taxon>
        <taxon>Herpotrichiellaceae</taxon>
        <taxon>Fonsecaea</taxon>
    </lineage>
</organism>